<keyword evidence="2" id="KW-1133">Transmembrane helix</keyword>
<keyword evidence="4" id="KW-1185">Reference proteome</keyword>
<dbReference type="Proteomes" id="UP000184499">
    <property type="component" value="Unassembled WGS sequence"/>
</dbReference>
<keyword evidence="2" id="KW-0812">Transmembrane</keyword>
<feature type="compositionally biased region" description="Polar residues" evidence="1">
    <location>
        <begin position="89"/>
        <end position="98"/>
    </location>
</feature>
<dbReference type="RefSeq" id="XP_067482140.1">
    <property type="nucleotide sequence ID" value="XM_067624284.1"/>
</dbReference>
<dbReference type="VEuPathDB" id="FungiDB:ASPBRDRAFT_40127"/>
<dbReference type="AlphaFoldDB" id="A0A1L9UTF5"/>
<feature type="region of interest" description="Disordered" evidence="1">
    <location>
        <begin position="89"/>
        <end position="124"/>
    </location>
</feature>
<proteinExistence type="predicted"/>
<dbReference type="EMBL" id="KV878681">
    <property type="protein sequence ID" value="OJJ74892.1"/>
    <property type="molecule type" value="Genomic_DNA"/>
</dbReference>
<sequence>MRNEATLLKTALLGGGGNIIIIIIIIIALNPIIVRQWLAFPCNPRYCPTPVPNHKSLDVPPSYTGCRHPPVASTIHAPDGQWKKRITHLQQDTNSQIHTKPKHSRPPRPFMTGDLEPRLAPLPG</sequence>
<evidence type="ECO:0000313" key="4">
    <source>
        <dbReference type="Proteomes" id="UP000184499"/>
    </source>
</evidence>
<accession>A0A1L9UTF5</accession>
<reference evidence="4" key="1">
    <citation type="journal article" date="2017" name="Genome Biol.">
        <title>Comparative genomics reveals high biological diversity and specific adaptations in the industrially and medically important fungal genus Aspergillus.</title>
        <authorList>
            <person name="de Vries R.P."/>
            <person name="Riley R."/>
            <person name="Wiebenga A."/>
            <person name="Aguilar-Osorio G."/>
            <person name="Amillis S."/>
            <person name="Uchima C.A."/>
            <person name="Anderluh G."/>
            <person name="Asadollahi M."/>
            <person name="Askin M."/>
            <person name="Barry K."/>
            <person name="Battaglia E."/>
            <person name="Bayram O."/>
            <person name="Benocci T."/>
            <person name="Braus-Stromeyer S.A."/>
            <person name="Caldana C."/>
            <person name="Canovas D."/>
            <person name="Cerqueira G.C."/>
            <person name="Chen F."/>
            <person name="Chen W."/>
            <person name="Choi C."/>
            <person name="Clum A."/>
            <person name="Dos Santos R.A."/>
            <person name="Damasio A.R."/>
            <person name="Diallinas G."/>
            <person name="Emri T."/>
            <person name="Fekete E."/>
            <person name="Flipphi M."/>
            <person name="Freyberg S."/>
            <person name="Gallo A."/>
            <person name="Gournas C."/>
            <person name="Habgood R."/>
            <person name="Hainaut M."/>
            <person name="Harispe M.L."/>
            <person name="Henrissat B."/>
            <person name="Hilden K.S."/>
            <person name="Hope R."/>
            <person name="Hossain A."/>
            <person name="Karabika E."/>
            <person name="Karaffa L."/>
            <person name="Karanyi Z."/>
            <person name="Krasevec N."/>
            <person name="Kuo A."/>
            <person name="Kusch H."/>
            <person name="LaButti K."/>
            <person name="Lagendijk E.L."/>
            <person name="Lapidus A."/>
            <person name="Levasseur A."/>
            <person name="Lindquist E."/>
            <person name="Lipzen A."/>
            <person name="Logrieco A.F."/>
            <person name="MacCabe A."/>
            <person name="Maekelae M.R."/>
            <person name="Malavazi I."/>
            <person name="Melin P."/>
            <person name="Meyer V."/>
            <person name="Mielnichuk N."/>
            <person name="Miskei M."/>
            <person name="Molnar A.P."/>
            <person name="Mule G."/>
            <person name="Ngan C.Y."/>
            <person name="Orejas M."/>
            <person name="Orosz E."/>
            <person name="Ouedraogo J.P."/>
            <person name="Overkamp K.M."/>
            <person name="Park H.-S."/>
            <person name="Perrone G."/>
            <person name="Piumi F."/>
            <person name="Punt P.J."/>
            <person name="Ram A.F."/>
            <person name="Ramon A."/>
            <person name="Rauscher S."/>
            <person name="Record E."/>
            <person name="Riano-Pachon D.M."/>
            <person name="Robert V."/>
            <person name="Roehrig J."/>
            <person name="Ruller R."/>
            <person name="Salamov A."/>
            <person name="Salih N.S."/>
            <person name="Samson R.A."/>
            <person name="Sandor E."/>
            <person name="Sanguinetti M."/>
            <person name="Schuetze T."/>
            <person name="Sepcic K."/>
            <person name="Shelest E."/>
            <person name="Sherlock G."/>
            <person name="Sophianopoulou V."/>
            <person name="Squina F.M."/>
            <person name="Sun H."/>
            <person name="Susca A."/>
            <person name="Todd R.B."/>
            <person name="Tsang A."/>
            <person name="Unkles S.E."/>
            <person name="van de Wiele N."/>
            <person name="van Rossen-Uffink D."/>
            <person name="Oliveira J.V."/>
            <person name="Vesth T.C."/>
            <person name="Visser J."/>
            <person name="Yu J.-H."/>
            <person name="Zhou M."/>
            <person name="Andersen M.R."/>
            <person name="Archer D.B."/>
            <person name="Baker S.E."/>
            <person name="Benoit I."/>
            <person name="Brakhage A.A."/>
            <person name="Braus G.H."/>
            <person name="Fischer R."/>
            <person name="Frisvad J.C."/>
            <person name="Goldman G.H."/>
            <person name="Houbraken J."/>
            <person name="Oakley B."/>
            <person name="Pocsi I."/>
            <person name="Scazzocchio C."/>
            <person name="Seiboth B."/>
            <person name="vanKuyk P.A."/>
            <person name="Wortman J."/>
            <person name="Dyer P.S."/>
            <person name="Grigoriev I.V."/>
        </authorList>
    </citation>
    <scope>NUCLEOTIDE SEQUENCE [LARGE SCALE GENOMIC DNA]</scope>
    <source>
        <strain evidence="4">CBS 101740 / IMI 381727 / IBT 21946</strain>
    </source>
</reference>
<evidence type="ECO:0000256" key="1">
    <source>
        <dbReference type="SAM" id="MobiDB-lite"/>
    </source>
</evidence>
<name>A0A1L9UTF5_ASPBC</name>
<feature type="transmembrane region" description="Helical" evidence="2">
    <location>
        <begin position="12"/>
        <end position="33"/>
    </location>
</feature>
<dbReference type="GeneID" id="93576772"/>
<evidence type="ECO:0000256" key="2">
    <source>
        <dbReference type="SAM" id="Phobius"/>
    </source>
</evidence>
<keyword evidence="2" id="KW-0472">Membrane</keyword>
<dbReference type="OrthoDB" id="10307165at2759"/>
<protein>
    <submittedName>
        <fullName evidence="3">Uncharacterized protein</fullName>
    </submittedName>
</protein>
<gene>
    <name evidence="3" type="ORF">ASPBRDRAFT_40127</name>
</gene>
<evidence type="ECO:0000313" key="3">
    <source>
        <dbReference type="EMBL" id="OJJ74892.1"/>
    </source>
</evidence>
<organism evidence="3 4">
    <name type="scientific">Aspergillus brasiliensis (strain CBS 101740 / IMI 381727 / IBT 21946)</name>
    <dbReference type="NCBI Taxonomy" id="767769"/>
    <lineage>
        <taxon>Eukaryota</taxon>
        <taxon>Fungi</taxon>
        <taxon>Dikarya</taxon>
        <taxon>Ascomycota</taxon>
        <taxon>Pezizomycotina</taxon>
        <taxon>Eurotiomycetes</taxon>
        <taxon>Eurotiomycetidae</taxon>
        <taxon>Eurotiales</taxon>
        <taxon>Aspergillaceae</taxon>
        <taxon>Aspergillus</taxon>
        <taxon>Aspergillus subgen. Circumdati</taxon>
    </lineage>
</organism>